<sequence>MKTTQLVILVCTLCLRPFSVESEEPKDTNAIEREVYQFLEEENKLLRSIIANAVTKKSIIIFENGKVNQINLDQDAIDLLLKYHSTIDYLRTDSEILRLQKRIKSEKEKKEQIQILKAELDGVIRQNKKVKESVLSEVLKSADAKETLSRISDRLSSEKEIIEKQLDDVVVLRQKVKQLQVELMAHRKLEWIRRGLYGGARKKGGAWLESRQIGVDAEESDLNVEVRRDGTVKIVPVEEKKPGDKKTPNKDLKNE</sequence>
<evidence type="ECO:0000256" key="2">
    <source>
        <dbReference type="SAM" id="MobiDB-lite"/>
    </source>
</evidence>
<dbReference type="EMBL" id="UINC01091757">
    <property type="protein sequence ID" value="SVC44766.1"/>
    <property type="molecule type" value="Genomic_DNA"/>
</dbReference>
<accession>A0A382M7E1</accession>
<proteinExistence type="predicted"/>
<feature type="coiled-coil region" evidence="1">
    <location>
        <begin position="96"/>
        <end position="133"/>
    </location>
</feature>
<feature type="region of interest" description="Disordered" evidence="2">
    <location>
        <begin position="235"/>
        <end position="255"/>
    </location>
</feature>
<evidence type="ECO:0000313" key="3">
    <source>
        <dbReference type="EMBL" id="SVC44766.1"/>
    </source>
</evidence>
<protein>
    <submittedName>
        <fullName evidence="3">Uncharacterized protein</fullName>
    </submittedName>
</protein>
<name>A0A382M7E1_9ZZZZ</name>
<dbReference type="AlphaFoldDB" id="A0A382M7E1"/>
<evidence type="ECO:0000256" key="1">
    <source>
        <dbReference type="SAM" id="Coils"/>
    </source>
</evidence>
<reference evidence="3" key="1">
    <citation type="submission" date="2018-05" db="EMBL/GenBank/DDBJ databases">
        <authorList>
            <person name="Lanie J.A."/>
            <person name="Ng W.-L."/>
            <person name="Kazmierczak K.M."/>
            <person name="Andrzejewski T.M."/>
            <person name="Davidsen T.M."/>
            <person name="Wayne K.J."/>
            <person name="Tettelin H."/>
            <person name="Glass J.I."/>
            <person name="Rusch D."/>
            <person name="Podicherti R."/>
            <person name="Tsui H.-C.T."/>
            <person name="Winkler M.E."/>
        </authorList>
    </citation>
    <scope>NUCLEOTIDE SEQUENCE</scope>
</reference>
<keyword evidence="1" id="KW-0175">Coiled coil</keyword>
<gene>
    <name evidence="3" type="ORF">METZ01_LOCUS297620</name>
</gene>
<organism evidence="3">
    <name type="scientific">marine metagenome</name>
    <dbReference type="NCBI Taxonomy" id="408172"/>
    <lineage>
        <taxon>unclassified sequences</taxon>
        <taxon>metagenomes</taxon>
        <taxon>ecological metagenomes</taxon>
    </lineage>
</organism>